<dbReference type="InterPro" id="IPR037401">
    <property type="entry name" value="SnoaL-like"/>
</dbReference>
<evidence type="ECO:0000256" key="2">
    <source>
        <dbReference type="ARBA" id="ARBA00010961"/>
    </source>
</evidence>
<accession>A0ABT6M1W1</accession>
<dbReference type="InterPro" id="IPR032710">
    <property type="entry name" value="NTF2-like_dom_sf"/>
</dbReference>
<keyword evidence="4" id="KW-0238">DNA-binding</keyword>
<dbReference type="PANTHER" id="PTHR33217">
    <property type="entry name" value="TRANSPOSASE FOR INSERTION SEQUENCE ELEMENT IS1081"/>
    <property type="match status" value="1"/>
</dbReference>
<evidence type="ECO:0000256" key="5">
    <source>
        <dbReference type="ARBA" id="ARBA00023172"/>
    </source>
</evidence>
<organism evidence="8 9">
    <name type="scientific">Streptomyces pseudovenezuelae</name>
    <dbReference type="NCBI Taxonomy" id="67350"/>
    <lineage>
        <taxon>Bacteria</taxon>
        <taxon>Bacillati</taxon>
        <taxon>Actinomycetota</taxon>
        <taxon>Actinomycetes</taxon>
        <taxon>Kitasatosporales</taxon>
        <taxon>Streptomycetaceae</taxon>
        <taxon>Streptomyces</taxon>
        <taxon>Streptomyces aurantiacus group</taxon>
    </lineage>
</organism>
<dbReference type="InterPro" id="IPR001207">
    <property type="entry name" value="Transposase_mutator"/>
</dbReference>
<feature type="compositionally biased region" description="Basic and acidic residues" evidence="6">
    <location>
        <begin position="421"/>
        <end position="431"/>
    </location>
</feature>
<comment type="similarity">
    <text evidence="2">Belongs to the transposase mutator family.</text>
</comment>
<feature type="compositionally biased region" description="Low complexity" evidence="6">
    <location>
        <begin position="362"/>
        <end position="373"/>
    </location>
</feature>
<dbReference type="Pfam" id="PF12680">
    <property type="entry name" value="SnoaL_2"/>
    <property type="match status" value="1"/>
</dbReference>
<evidence type="ECO:0000256" key="4">
    <source>
        <dbReference type="ARBA" id="ARBA00023125"/>
    </source>
</evidence>
<dbReference type="Proteomes" id="UP001160499">
    <property type="component" value="Unassembled WGS sequence"/>
</dbReference>
<dbReference type="Gene3D" id="3.10.450.50">
    <property type="match status" value="1"/>
</dbReference>
<evidence type="ECO:0000256" key="1">
    <source>
        <dbReference type="ARBA" id="ARBA00002190"/>
    </source>
</evidence>
<feature type="compositionally biased region" description="Low complexity" evidence="6">
    <location>
        <begin position="379"/>
        <end position="412"/>
    </location>
</feature>
<evidence type="ECO:0000313" key="9">
    <source>
        <dbReference type="Proteomes" id="UP001160499"/>
    </source>
</evidence>
<dbReference type="PANTHER" id="PTHR33217:SF9">
    <property type="entry name" value="MUTATOR FAMILY TRANSPOSASE"/>
    <property type="match status" value="1"/>
</dbReference>
<comment type="caution">
    <text evidence="8">The sequence shown here is derived from an EMBL/GenBank/DDBJ whole genome shotgun (WGS) entry which is preliminary data.</text>
</comment>
<keyword evidence="9" id="KW-1185">Reference proteome</keyword>
<dbReference type="Pfam" id="PF00872">
    <property type="entry name" value="Transposase_mut"/>
    <property type="match status" value="1"/>
</dbReference>
<reference evidence="8 9" key="1">
    <citation type="submission" date="2023-04" db="EMBL/GenBank/DDBJ databases">
        <title>Forest soil microbial communities from Buena Vista Peninsula, Colon Province, Panama.</title>
        <authorList>
            <person name="Bouskill N."/>
        </authorList>
    </citation>
    <scope>NUCLEOTIDE SEQUENCE [LARGE SCALE GENOMIC DNA]</scope>
    <source>
        <strain evidence="8 9">GGS1</strain>
    </source>
</reference>
<keyword evidence="3" id="KW-0815">Transposition</keyword>
<keyword evidence="5" id="KW-0233">DNA recombination</keyword>
<evidence type="ECO:0000313" key="8">
    <source>
        <dbReference type="EMBL" id="MDH6221639.1"/>
    </source>
</evidence>
<protein>
    <recommendedName>
        <fullName evidence="7">SnoaL-like domain-containing protein</fullName>
    </recommendedName>
</protein>
<dbReference type="SUPFAM" id="SSF54427">
    <property type="entry name" value="NTF2-like"/>
    <property type="match status" value="1"/>
</dbReference>
<evidence type="ECO:0000256" key="3">
    <source>
        <dbReference type="ARBA" id="ARBA00022578"/>
    </source>
</evidence>
<feature type="region of interest" description="Disordered" evidence="6">
    <location>
        <begin position="352"/>
        <end position="431"/>
    </location>
</feature>
<evidence type="ECO:0000259" key="7">
    <source>
        <dbReference type="Pfam" id="PF12680"/>
    </source>
</evidence>
<dbReference type="EMBL" id="JARXVH010000024">
    <property type="protein sequence ID" value="MDH6221639.1"/>
    <property type="molecule type" value="Genomic_DNA"/>
</dbReference>
<dbReference type="PROSITE" id="PS01007">
    <property type="entry name" value="TRANSPOSASE_MUTATOR"/>
    <property type="match status" value="1"/>
</dbReference>
<gene>
    <name evidence="8" type="ORF">M2283_008986</name>
</gene>
<evidence type="ECO:0000256" key="6">
    <source>
        <dbReference type="SAM" id="MobiDB-lite"/>
    </source>
</evidence>
<sequence length="561" mass="60911">MEGGFSGESAAYEVDHRDVDYGFGAVRVGLVVAGQAAVMHEPAEGALDDPAPRNHLEAFDARLALDDFDVDAEAGAVADGFGAVSAVGPCFGHARVSGGDVGHQVYVADVVGDTRCGDPDGQEQAEGVDPDVAFAARDFLAGIDDGAAGLPAATVTRLTRQWQDDHAVFQDRDLSDRDYVYVRADRVHPKVRLGQAHSCVLILLGVRLDGTKELISLADGLRESTESWADLLRDCRRRGMRDPELVVGDGAMGLWKALAEVFPAAHHQRCWVHKARNASNALPKSAQPGATKAMQEIHNADDRAHAQKAIEAFVKTYGAKWPKAVAKIIDDQEKLLACYDFPAEHRITCGPRIRSSRRPRRSSCGPRSPAVPAARPPRSRWSSSSSNPPKTAGTRSPAPTWSPWSAPGPGSRTASWPNAETRARRDPTVPLERDFLPGAMENTMHEHPASSHQVVQRYFQMWNTGDTSAAPEVLSPDWTDHAHPEVNGPADVQRAVTQTHATRPGLRFYIDTILGTDDLLSVVGGVGHESHPGAIDSRLIWLIRLLHGQMVEMWTYRLSTP</sequence>
<name>A0ABT6M1W1_9ACTN</name>
<proteinExistence type="inferred from homology"/>
<comment type="function">
    <text evidence="1">Required for the transposition of the insertion element.</text>
</comment>
<feature type="domain" description="SnoaL-like" evidence="7">
    <location>
        <begin position="455"/>
        <end position="553"/>
    </location>
</feature>
<dbReference type="NCBIfam" id="NF033543">
    <property type="entry name" value="transpos_IS256"/>
    <property type="match status" value="1"/>
</dbReference>